<protein>
    <submittedName>
        <fullName evidence="1">Uncharacterized protein</fullName>
    </submittedName>
</protein>
<proteinExistence type="predicted"/>
<organism evidence="1 2">
    <name type="scientific">Trachymyrmex cornetzi</name>
    <dbReference type="NCBI Taxonomy" id="471704"/>
    <lineage>
        <taxon>Eukaryota</taxon>
        <taxon>Metazoa</taxon>
        <taxon>Ecdysozoa</taxon>
        <taxon>Arthropoda</taxon>
        <taxon>Hexapoda</taxon>
        <taxon>Insecta</taxon>
        <taxon>Pterygota</taxon>
        <taxon>Neoptera</taxon>
        <taxon>Endopterygota</taxon>
        <taxon>Hymenoptera</taxon>
        <taxon>Apocrita</taxon>
        <taxon>Aculeata</taxon>
        <taxon>Formicoidea</taxon>
        <taxon>Formicidae</taxon>
        <taxon>Myrmicinae</taxon>
        <taxon>Trachymyrmex</taxon>
    </lineage>
</organism>
<name>A0A195EG14_9HYME</name>
<accession>A0A195EG14</accession>
<dbReference type="Proteomes" id="UP000078492">
    <property type="component" value="Unassembled WGS sequence"/>
</dbReference>
<gene>
    <name evidence="1" type="ORF">ALC57_03449</name>
</gene>
<sequence length="142" mass="16279">MPRASEGLEEHAMEIRETIAETQKHSNYRNDVMLLQNCWNIAINTAVTLQQHRMLEQYCRDVAAILLQILCCMGCENVYAYFALDFKVFRASKTSKMSNTNHGGIIYKENFLFASKTFGYKSRNTHTFFAHPLSSSSGQQQP</sequence>
<evidence type="ECO:0000313" key="2">
    <source>
        <dbReference type="Proteomes" id="UP000078492"/>
    </source>
</evidence>
<dbReference type="AlphaFoldDB" id="A0A195EG14"/>
<reference evidence="1 2" key="1">
    <citation type="submission" date="2015-09" db="EMBL/GenBank/DDBJ databases">
        <title>Trachymyrmex cornetzi WGS genome.</title>
        <authorList>
            <person name="Nygaard S."/>
            <person name="Hu H."/>
            <person name="Boomsma J."/>
            <person name="Zhang G."/>
        </authorList>
    </citation>
    <scope>NUCLEOTIDE SEQUENCE [LARGE SCALE GENOMIC DNA]</scope>
    <source>
        <strain evidence="1">Tcor2-1</strain>
        <tissue evidence="1">Whole body</tissue>
    </source>
</reference>
<evidence type="ECO:0000313" key="1">
    <source>
        <dbReference type="EMBL" id="KYN27106.1"/>
    </source>
</evidence>
<keyword evidence="2" id="KW-1185">Reference proteome</keyword>
<dbReference type="EMBL" id="KQ978957">
    <property type="protein sequence ID" value="KYN27106.1"/>
    <property type="molecule type" value="Genomic_DNA"/>
</dbReference>